<dbReference type="InterPro" id="IPR005467">
    <property type="entry name" value="His_kinase_dom"/>
</dbReference>
<feature type="transmembrane region" description="Helical" evidence="9">
    <location>
        <begin position="151"/>
        <end position="170"/>
    </location>
</feature>
<keyword evidence="11" id="KW-0808">Transferase</keyword>
<feature type="domain" description="Histidine kinase" evidence="10">
    <location>
        <begin position="322"/>
        <end position="532"/>
    </location>
</feature>
<keyword evidence="4" id="KW-1003">Cell membrane</keyword>
<keyword evidence="5" id="KW-0597">Phosphoprotein</keyword>
<dbReference type="InterPro" id="IPR003661">
    <property type="entry name" value="HisK_dim/P_dom"/>
</dbReference>
<dbReference type="GO" id="GO:0000155">
    <property type="term" value="F:phosphorelay sensor kinase activity"/>
    <property type="evidence" value="ECO:0007669"/>
    <property type="project" value="InterPro"/>
</dbReference>
<evidence type="ECO:0000256" key="1">
    <source>
        <dbReference type="ARBA" id="ARBA00000085"/>
    </source>
</evidence>
<reference evidence="12" key="1">
    <citation type="journal article" date="2017" name="Genome Announc.">
        <title>Draft Genome Sequence of Terrimicrobium sacchariphilum NM-5T, a Facultative Anaerobic Soil Bacterium of the Class Spartobacteria.</title>
        <authorList>
            <person name="Qiu Y.L."/>
            <person name="Tourlousse D.M."/>
            <person name="Matsuura N."/>
            <person name="Ohashi A."/>
            <person name="Sekiguchi Y."/>
        </authorList>
    </citation>
    <scope>NUCLEOTIDE SEQUENCE [LARGE SCALE GENOMIC DNA]</scope>
    <source>
        <strain evidence="12">NM-5</strain>
    </source>
</reference>
<evidence type="ECO:0000256" key="6">
    <source>
        <dbReference type="ARBA" id="ARBA00022692"/>
    </source>
</evidence>
<sequence length="532" mass="57546">MTLRRALWNLALAAAAFLLAWVPATLSIPSGALTDVIWPFAGFVLGSVLLWGPRAIPPLMAGEFLVSLAVGSPWWQSLWVATWEVALWGGASAWLMRRVGGYRAGLDSLGAVLGFFLIPLGGCMFLRVALGMYFRVAFGWTTWDHFGGDLLSIWLSVAAGILIVAPVMLAGVEHRGALRSVRPARYGEAVLLWAGLLATAYVLVPAVRQAASLSVLPFLVFPFFIWAALRFGIFGVGMSSLVFGVASFERFFFSGSFPEAPVLREAMLFYQTLLIVASATGLLVAGALADRRRAVEGLEETVAGRTAELRTANDGKDRLLSIIGHDLRAPLYGLVRLSEYLMESAARITPDRLADYAGEMHQSAKGQIEALENLLSWARLRTGQVAYRPETLPVDALLGPVVNLFRLRANLRGITLSLLLPAESTPVSADPEMTRTIVRNLLSNALPACPEQGRVTVEARADGDDLVVAVNNDGLGLTEEEIRQHFDGEADSPRGLGLVLVREFCAVQGARLRVESAPGRGTRVSFRLPLAQ</sequence>
<evidence type="ECO:0000256" key="3">
    <source>
        <dbReference type="ARBA" id="ARBA00012438"/>
    </source>
</evidence>
<dbReference type="PANTHER" id="PTHR43547">
    <property type="entry name" value="TWO-COMPONENT HISTIDINE KINASE"/>
    <property type="match status" value="1"/>
</dbReference>
<dbReference type="PANTHER" id="PTHR43547:SF2">
    <property type="entry name" value="HYBRID SIGNAL TRANSDUCTION HISTIDINE KINASE C"/>
    <property type="match status" value="1"/>
</dbReference>
<dbReference type="SMART" id="SM00388">
    <property type="entry name" value="HisKA"/>
    <property type="match status" value="1"/>
</dbReference>
<dbReference type="Proteomes" id="UP000076023">
    <property type="component" value="Unassembled WGS sequence"/>
</dbReference>
<feature type="transmembrane region" description="Helical" evidence="9">
    <location>
        <begin position="219"/>
        <end position="248"/>
    </location>
</feature>
<keyword evidence="12" id="KW-1185">Reference proteome</keyword>
<dbReference type="Gene3D" id="1.10.287.130">
    <property type="match status" value="1"/>
</dbReference>
<name>A0A146G466_TERSA</name>
<dbReference type="InParanoid" id="A0A146G466"/>
<evidence type="ECO:0000256" key="2">
    <source>
        <dbReference type="ARBA" id="ARBA00004651"/>
    </source>
</evidence>
<protein>
    <recommendedName>
        <fullName evidence="3">histidine kinase</fullName>
        <ecNumber evidence="3">2.7.13.3</ecNumber>
    </recommendedName>
</protein>
<keyword evidence="7 9" id="KW-1133">Transmembrane helix</keyword>
<dbReference type="InterPro" id="IPR036097">
    <property type="entry name" value="HisK_dim/P_sf"/>
</dbReference>
<evidence type="ECO:0000313" key="12">
    <source>
        <dbReference type="Proteomes" id="UP000076023"/>
    </source>
</evidence>
<feature type="transmembrane region" description="Helical" evidence="9">
    <location>
        <begin position="190"/>
        <end position="207"/>
    </location>
</feature>
<feature type="transmembrane region" description="Helical" evidence="9">
    <location>
        <begin position="268"/>
        <end position="289"/>
    </location>
</feature>
<proteinExistence type="predicted"/>
<evidence type="ECO:0000313" key="11">
    <source>
        <dbReference type="EMBL" id="GAT32411.1"/>
    </source>
</evidence>
<dbReference type="AlphaFoldDB" id="A0A146G466"/>
<comment type="caution">
    <text evidence="11">The sequence shown here is derived from an EMBL/GenBank/DDBJ whole genome shotgun (WGS) entry which is preliminary data.</text>
</comment>
<dbReference type="RefSeq" id="WP_075078247.1">
    <property type="nucleotide sequence ID" value="NZ_BDCO01000002.1"/>
</dbReference>
<dbReference type="InterPro" id="IPR036890">
    <property type="entry name" value="HATPase_C_sf"/>
</dbReference>
<evidence type="ECO:0000259" key="10">
    <source>
        <dbReference type="PROSITE" id="PS50109"/>
    </source>
</evidence>
<keyword evidence="6 9" id="KW-0812">Transmembrane</keyword>
<evidence type="ECO:0000256" key="8">
    <source>
        <dbReference type="ARBA" id="ARBA00023136"/>
    </source>
</evidence>
<feature type="transmembrane region" description="Helical" evidence="9">
    <location>
        <begin position="108"/>
        <end position="130"/>
    </location>
</feature>
<accession>A0A146G466</accession>
<evidence type="ECO:0000256" key="9">
    <source>
        <dbReference type="SAM" id="Phobius"/>
    </source>
</evidence>
<comment type="subcellular location">
    <subcellularLocation>
        <location evidence="2">Cell membrane</location>
        <topology evidence="2">Multi-pass membrane protein</topology>
    </subcellularLocation>
</comment>
<evidence type="ECO:0000256" key="4">
    <source>
        <dbReference type="ARBA" id="ARBA00022475"/>
    </source>
</evidence>
<dbReference type="PROSITE" id="PS50109">
    <property type="entry name" value="HIS_KIN"/>
    <property type="match status" value="1"/>
</dbReference>
<dbReference type="SUPFAM" id="SSF55874">
    <property type="entry name" value="ATPase domain of HSP90 chaperone/DNA topoisomerase II/histidine kinase"/>
    <property type="match status" value="1"/>
</dbReference>
<dbReference type="EMBL" id="BDCO01000002">
    <property type="protein sequence ID" value="GAT32411.1"/>
    <property type="molecule type" value="Genomic_DNA"/>
</dbReference>
<dbReference type="Gene3D" id="3.30.565.10">
    <property type="entry name" value="Histidine kinase-like ATPase, C-terminal domain"/>
    <property type="match status" value="1"/>
</dbReference>
<evidence type="ECO:0000256" key="5">
    <source>
        <dbReference type="ARBA" id="ARBA00022553"/>
    </source>
</evidence>
<dbReference type="EC" id="2.7.13.3" evidence="3"/>
<dbReference type="SMART" id="SM00387">
    <property type="entry name" value="HATPase_c"/>
    <property type="match status" value="1"/>
</dbReference>
<dbReference type="Pfam" id="PF05231">
    <property type="entry name" value="MASE1"/>
    <property type="match status" value="1"/>
</dbReference>
<organism evidence="11 12">
    <name type="scientific">Terrimicrobium sacchariphilum</name>
    <dbReference type="NCBI Taxonomy" id="690879"/>
    <lineage>
        <taxon>Bacteria</taxon>
        <taxon>Pseudomonadati</taxon>
        <taxon>Verrucomicrobiota</taxon>
        <taxon>Terrimicrobiia</taxon>
        <taxon>Terrimicrobiales</taxon>
        <taxon>Terrimicrobiaceae</taxon>
        <taxon>Terrimicrobium</taxon>
    </lineage>
</organism>
<comment type="catalytic activity">
    <reaction evidence="1">
        <text>ATP + protein L-histidine = ADP + protein N-phospho-L-histidine.</text>
        <dbReference type="EC" id="2.7.13.3"/>
    </reaction>
</comment>
<feature type="transmembrane region" description="Helical" evidence="9">
    <location>
        <begin position="77"/>
        <end position="96"/>
    </location>
</feature>
<dbReference type="InterPro" id="IPR007895">
    <property type="entry name" value="MASE1"/>
</dbReference>
<dbReference type="SUPFAM" id="SSF47384">
    <property type="entry name" value="Homodimeric domain of signal transducing histidine kinase"/>
    <property type="match status" value="1"/>
</dbReference>
<dbReference type="InterPro" id="IPR003594">
    <property type="entry name" value="HATPase_dom"/>
</dbReference>
<keyword evidence="11" id="KW-0418">Kinase</keyword>
<dbReference type="OrthoDB" id="9803824at2"/>
<dbReference type="GO" id="GO:0005886">
    <property type="term" value="C:plasma membrane"/>
    <property type="evidence" value="ECO:0007669"/>
    <property type="project" value="UniProtKB-SubCell"/>
</dbReference>
<evidence type="ECO:0000256" key="7">
    <source>
        <dbReference type="ARBA" id="ARBA00022989"/>
    </source>
</evidence>
<keyword evidence="8 9" id="KW-0472">Membrane</keyword>
<dbReference type="STRING" id="690879.TSACC_2809"/>
<gene>
    <name evidence="11" type="ORF">TSACC_2809</name>
</gene>
<dbReference type="Pfam" id="PF02518">
    <property type="entry name" value="HATPase_c"/>
    <property type="match status" value="1"/>
</dbReference>
<dbReference type="CDD" id="cd00082">
    <property type="entry name" value="HisKA"/>
    <property type="match status" value="1"/>
</dbReference>
<dbReference type="InterPro" id="IPR004358">
    <property type="entry name" value="Sig_transdc_His_kin-like_C"/>
</dbReference>
<dbReference type="PRINTS" id="PR00344">
    <property type="entry name" value="BCTRLSENSOR"/>
</dbReference>